<evidence type="ECO:0000256" key="4">
    <source>
        <dbReference type="ARBA" id="ARBA00022777"/>
    </source>
</evidence>
<dbReference type="EMBL" id="KE124920">
    <property type="protein sequence ID" value="EPB74977.1"/>
    <property type="molecule type" value="Genomic_DNA"/>
</dbReference>
<dbReference type="AlphaFoldDB" id="A0A0D6M503"/>
<keyword evidence="8" id="KW-1185">Reference proteome</keyword>
<proteinExistence type="predicted"/>
<evidence type="ECO:0000313" key="8">
    <source>
        <dbReference type="Proteomes" id="UP000054495"/>
    </source>
</evidence>
<organism evidence="7 8">
    <name type="scientific">Ancylostoma ceylanicum</name>
    <dbReference type="NCBI Taxonomy" id="53326"/>
    <lineage>
        <taxon>Eukaryota</taxon>
        <taxon>Metazoa</taxon>
        <taxon>Ecdysozoa</taxon>
        <taxon>Nematoda</taxon>
        <taxon>Chromadorea</taxon>
        <taxon>Rhabditida</taxon>
        <taxon>Rhabditina</taxon>
        <taxon>Rhabditomorpha</taxon>
        <taxon>Strongyloidea</taxon>
        <taxon>Ancylostomatidae</taxon>
        <taxon>Ancylostomatinae</taxon>
        <taxon>Ancylostoma</taxon>
    </lineage>
</organism>
<gene>
    <name evidence="7" type="ORF">ANCCEY_05953</name>
</gene>
<evidence type="ECO:0000313" key="7">
    <source>
        <dbReference type="EMBL" id="EPB74977.1"/>
    </source>
</evidence>
<evidence type="ECO:0000256" key="1">
    <source>
        <dbReference type="ARBA" id="ARBA00022527"/>
    </source>
</evidence>
<dbReference type="GO" id="GO:0005524">
    <property type="term" value="F:ATP binding"/>
    <property type="evidence" value="ECO:0007669"/>
    <property type="project" value="UniProtKB-KW"/>
</dbReference>
<keyword evidence="3" id="KW-0547">Nucleotide-binding</keyword>
<accession>A0A0D6M503</accession>
<keyword evidence="2" id="KW-0808">Transferase</keyword>
<sequence length="147" mass="16883">MAVDELSGRQQACCSVFEMLTGHLPFQGHDRKDTMTQILKAKLTMPQFLSPEAQSLLRALFKRNAVNRLGAGPDGIDEIKRHPFFASIDFNRLLNKEISPPFKPAVTTIDSTLYFDPEFTKRTPKVYYNLLKYPVINETMVWYNILI</sequence>
<name>A0A0D6M503_9BILA</name>
<keyword evidence="4" id="KW-0418">Kinase</keyword>
<keyword evidence="1" id="KW-0723">Serine/threonine-protein kinase</keyword>
<dbReference type="SMART" id="SM00133">
    <property type="entry name" value="S_TK_X"/>
    <property type="match status" value="1"/>
</dbReference>
<dbReference type="InterPro" id="IPR000961">
    <property type="entry name" value="AGC-kinase_C"/>
</dbReference>
<evidence type="ECO:0000256" key="3">
    <source>
        <dbReference type="ARBA" id="ARBA00022741"/>
    </source>
</evidence>
<dbReference type="GO" id="GO:0004674">
    <property type="term" value="F:protein serine/threonine kinase activity"/>
    <property type="evidence" value="ECO:0007669"/>
    <property type="project" value="UniProtKB-KW"/>
</dbReference>
<dbReference type="Gene3D" id="3.30.200.20">
    <property type="entry name" value="Phosphorylase Kinase, domain 1"/>
    <property type="match status" value="1"/>
</dbReference>
<evidence type="ECO:0000259" key="6">
    <source>
        <dbReference type="PROSITE" id="PS51285"/>
    </source>
</evidence>
<dbReference type="SUPFAM" id="SSF56112">
    <property type="entry name" value="Protein kinase-like (PK-like)"/>
    <property type="match status" value="1"/>
</dbReference>
<keyword evidence="5" id="KW-0067">ATP-binding</keyword>
<dbReference type="PROSITE" id="PS51285">
    <property type="entry name" value="AGC_KINASE_CTER"/>
    <property type="match status" value="1"/>
</dbReference>
<feature type="domain" description="AGC-kinase C-terminal" evidence="6">
    <location>
        <begin position="86"/>
        <end position="147"/>
    </location>
</feature>
<dbReference type="PANTHER" id="PTHR24351">
    <property type="entry name" value="RIBOSOMAL PROTEIN S6 KINASE"/>
    <property type="match status" value="1"/>
</dbReference>
<evidence type="ECO:0000256" key="5">
    <source>
        <dbReference type="ARBA" id="ARBA00022840"/>
    </source>
</evidence>
<dbReference type="Gene3D" id="1.10.510.10">
    <property type="entry name" value="Transferase(Phosphotransferase) domain 1"/>
    <property type="match status" value="1"/>
</dbReference>
<protein>
    <recommendedName>
        <fullName evidence="6">AGC-kinase C-terminal domain-containing protein</fullName>
    </recommendedName>
</protein>
<dbReference type="Proteomes" id="UP000054495">
    <property type="component" value="Unassembled WGS sequence"/>
</dbReference>
<evidence type="ECO:0000256" key="2">
    <source>
        <dbReference type="ARBA" id="ARBA00022679"/>
    </source>
</evidence>
<reference evidence="7 8" key="1">
    <citation type="submission" date="2013-05" db="EMBL/GenBank/DDBJ databases">
        <title>Draft genome of the parasitic nematode Anyclostoma ceylanicum.</title>
        <authorList>
            <person name="Mitreva M."/>
        </authorList>
    </citation>
    <scope>NUCLEOTIDE SEQUENCE [LARGE SCALE GENOMIC DNA]</scope>
</reference>
<dbReference type="InterPro" id="IPR011009">
    <property type="entry name" value="Kinase-like_dom_sf"/>
</dbReference>